<dbReference type="EMBL" id="JACOQK010000001">
    <property type="protein sequence ID" value="MBC5786774.1"/>
    <property type="molecule type" value="Genomic_DNA"/>
</dbReference>
<keyword evidence="3" id="KW-1185">Reference proteome</keyword>
<accession>A0ABR7INR3</accession>
<evidence type="ECO:0000313" key="2">
    <source>
        <dbReference type="EMBL" id="MBC5786774.1"/>
    </source>
</evidence>
<dbReference type="CDD" id="cd00093">
    <property type="entry name" value="HTH_XRE"/>
    <property type="match status" value="1"/>
</dbReference>
<organism evidence="2 3">
    <name type="scientific">Clostridium facile</name>
    <dbReference type="NCBI Taxonomy" id="2763035"/>
    <lineage>
        <taxon>Bacteria</taxon>
        <taxon>Bacillati</taxon>
        <taxon>Bacillota</taxon>
        <taxon>Clostridia</taxon>
        <taxon>Eubacteriales</taxon>
        <taxon>Clostridiaceae</taxon>
        <taxon>Clostridium</taxon>
    </lineage>
</organism>
<sequence>MKIDGNKLMDAMRSKGMTVADLERDSGVSRKTIQLAMDNITQHTSKDTIKKIARALNISPIRLEGGKQC</sequence>
<name>A0ABR7INR3_9CLOT</name>
<proteinExistence type="predicted"/>
<dbReference type="SUPFAM" id="SSF47413">
    <property type="entry name" value="lambda repressor-like DNA-binding domains"/>
    <property type="match status" value="1"/>
</dbReference>
<dbReference type="Pfam" id="PF13443">
    <property type="entry name" value="HTH_26"/>
    <property type="match status" value="1"/>
</dbReference>
<evidence type="ECO:0000313" key="3">
    <source>
        <dbReference type="Proteomes" id="UP000649151"/>
    </source>
</evidence>
<reference evidence="2 3" key="1">
    <citation type="submission" date="2020-08" db="EMBL/GenBank/DDBJ databases">
        <title>Genome public.</title>
        <authorList>
            <person name="Liu C."/>
            <person name="Sun Q."/>
        </authorList>
    </citation>
    <scope>NUCLEOTIDE SEQUENCE [LARGE SCALE GENOMIC DNA]</scope>
    <source>
        <strain evidence="2 3">NSJ-27</strain>
    </source>
</reference>
<dbReference type="PROSITE" id="PS50943">
    <property type="entry name" value="HTH_CROC1"/>
    <property type="match status" value="1"/>
</dbReference>
<evidence type="ECO:0000259" key="1">
    <source>
        <dbReference type="PROSITE" id="PS50943"/>
    </source>
</evidence>
<dbReference type="SMART" id="SM00530">
    <property type="entry name" value="HTH_XRE"/>
    <property type="match status" value="1"/>
</dbReference>
<comment type="caution">
    <text evidence="2">The sequence shown here is derived from an EMBL/GenBank/DDBJ whole genome shotgun (WGS) entry which is preliminary data.</text>
</comment>
<dbReference type="RefSeq" id="WP_069987187.1">
    <property type="nucleotide sequence ID" value="NZ_JACOQK010000001.1"/>
</dbReference>
<gene>
    <name evidence="2" type="ORF">H8Z77_01895</name>
</gene>
<protein>
    <submittedName>
        <fullName evidence="2">Helix-turn-helix transcriptional regulator</fullName>
    </submittedName>
</protein>
<dbReference type="Gene3D" id="1.10.260.40">
    <property type="entry name" value="lambda repressor-like DNA-binding domains"/>
    <property type="match status" value="1"/>
</dbReference>
<dbReference type="InterPro" id="IPR001387">
    <property type="entry name" value="Cro/C1-type_HTH"/>
</dbReference>
<dbReference type="InterPro" id="IPR010982">
    <property type="entry name" value="Lambda_DNA-bd_dom_sf"/>
</dbReference>
<feature type="domain" description="HTH cro/C1-type" evidence="1">
    <location>
        <begin position="14"/>
        <end position="63"/>
    </location>
</feature>
<dbReference type="Proteomes" id="UP000649151">
    <property type="component" value="Unassembled WGS sequence"/>
</dbReference>